<reference evidence="1 2" key="1">
    <citation type="journal article" date="2019" name="Commun. Biol.">
        <title>The bagworm genome reveals a unique fibroin gene that provides high tensile strength.</title>
        <authorList>
            <person name="Kono N."/>
            <person name="Nakamura H."/>
            <person name="Ohtoshi R."/>
            <person name="Tomita M."/>
            <person name="Numata K."/>
            <person name="Arakawa K."/>
        </authorList>
    </citation>
    <scope>NUCLEOTIDE SEQUENCE [LARGE SCALE GENOMIC DNA]</scope>
</reference>
<keyword evidence="2" id="KW-1185">Reference proteome</keyword>
<comment type="caution">
    <text evidence="1">The sequence shown here is derived from an EMBL/GenBank/DDBJ whole genome shotgun (WGS) entry which is preliminary data.</text>
</comment>
<evidence type="ECO:0000313" key="2">
    <source>
        <dbReference type="Proteomes" id="UP000299102"/>
    </source>
</evidence>
<dbReference type="AlphaFoldDB" id="A0A4C1U668"/>
<dbReference type="EMBL" id="BGZK01000132">
    <property type="protein sequence ID" value="GBP21799.1"/>
    <property type="molecule type" value="Genomic_DNA"/>
</dbReference>
<accession>A0A4C1U668</accession>
<proteinExistence type="predicted"/>
<name>A0A4C1U668_EUMVA</name>
<sequence>MSKEGSRLVLGLGWEFTGTGSDFDNGIRINNENRTEVGNDIDTEIEIFKGGNCESIKSNLSKKSKTVLDLNRQDDNLIRDLAENGFRDRLLDLSAAAASLELLE</sequence>
<dbReference type="Proteomes" id="UP000299102">
    <property type="component" value="Unassembled WGS sequence"/>
</dbReference>
<organism evidence="1 2">
    <name type="scientific">Eumeta variegata</name>
    <name type="common">Bagworm moth</name>
    <name type="synonym">Eumeta japonica</name>
    <dbReference type="NCBI Taxonomy" id="151549"/>
    <lineage>
        <taxon>Eukaryota</taxon>
        <taxon>Metazoa</taxon>
        <taxon>Ecdysozoa</taxon>
        <taxon>Arthropoda</taxon>
        <taxon>Hexapoda</taxon>
        <taxon>Insecta</taxon>
        <taxon>Pterygota</taxon>
        <taxon>Neoptera</taxon>
        <taxon>Endopterygota</taxon>
        <taxon>Lepidoptera</taxon>
        <taxon>Glossata</taxon>
        <taxon>Ditrysia</taxon>
        <taxon>Tineoidea</taxon>
        <taxon>Psychidae</taxon>
        <taxon>Oiketicinae</taxon>
        <taxon>Eumeta</taxon>
    </lineage>
</organism>
<gene>
    <name evidence="1" type="ORF">EVAR_10978_1</name>
</gene>
<evidence type="ECO:0000313" key="1">
    <source>
        <dbReference type="EMBL" id="GBP21799.1"/>
    </source>
</evidence>
<protein>
    <submittedName>
        <fullName evidence="1">Uncharacterized protein</fullName>
    </submittedName>
</protein>